<dbReference type="GeneID" id="62230040"/>
<feature type="region of interest" description="Disordered" evidence="1">
    <location>
        <begin position="208"/>
        <end position="300"/>
    </location>
</feature>
<feature type="compositionally biased region" description="Basic and acidic residues" evidence="1">
    <location>
        <begin position="289"/>
        <end position="300"/>
    </location>
</feature>
<feature type="compositionally biased region" description="Basic and acidic residues" evidence="1">
    <location>
        <begin position="208"/>
        <end position="222"/>
    </location>
</feature>
<feature type="compositionally biased region" description="Acidic residues" evidence="1">
    <location>
        <begin position="238"/>
        <end position="251"/>
    </location>
</feature>
<dbReference type="Gene3D" id="1.25.40.20">
    <property type="entry name" value="Ankyrin repeat-containing domain"/>
    <property type="match status" value="1"/>
</dbReference>
<protein>
    <recommendedName>
        <fullName evidence="4">Ankyrin repeat protein</fullName>
    </recommendedName>
</protein>
<reference evidence="2 3" key="1">
    <citation type="journal article" date="2020" name="Genome Biol. Evol.">
        <title>Comparative genomics of Sclerotiniaceae.</title>
        <authorList>
            <person name="Valero Jimenez C.A."/>
            <person name="Steentjes M."/>
            <person name="Scholten O.E."/>
            <person name="Van Kan J.A.L."/>
        </authorList>
    </citation>
    <scope>NUCLEOTIDE SEQUENCE [LARGE SCALE GENOMIC DNA]</scope>
    <source>
        <strain evidence="2 3">B1</strain>
    </source>
</reference>
<dbReference type="RefSeq" id="XP_038812350.1">
    <property type="nucleotide sequence ID" value="XM_038950886.1"/>
</dbReference>
<feature type="compositionally biased region" description="Basic and acidic residues" evidence="1">
    <location>
        <begin position="15"/>
        <end position="36"/>
    </location>
</feature>
<comment type="caution">
    <text evidence="2">The sequence shown here is derived from an EMBL/GenBank/DDBJ whole genome shotgun (WGS) entry which is preliminary data.</text>
</comment>
<feature type="compositionally biased region" description="Acidic residues" evidence="1">
    <location>
        <begin position="263"/>
        <end position="275"/>
    </location>
</feature>
<feature type="region of interest" description="Disordered" evidence="1">
    <location>
        <begin position="1"/>
        <end position="36"/>
    </location>
</feature>
<name>A0ABQ7IT28_9HELO</name>
<evidence type="ECO:0000313" key="3">
    <source>
        <dbReference type="Proteomes" id="UP000783213"/>
    </source>
</evidence>
<dbReference type="Proteomes" id="UP000783213">
    <property type="component" value="Unassembled WGS sequence"/>
</dbReference>
<dbReference type="SUPFAM" id="SSF48403">
    <property type="entry name" value="Ankyrin repeat"/>
    <property type="match status" value="1"/>
</dbReference>
<dbReference type="EMBL" id="RCSX01000006">
    <property type="protein sequence ID" value="KAF7933557.1"/>
    <property type="molecule type" value="Genomic_DNA"/>
</dbReference>
<evidence type="ECO:0008006" key="4">
    <source>
        <dbReference type="Google" id="ProtNLM"/>
    </source>
</evidence>
<proteinExistence type="predicted"/>
<dbReference type="InterPro" id="IPR002110">
    <property type="entry name" value="Ankyrin_rpt"/>
</dbReference>
<feature type="region of interest" description="Disordered" evidence="1">
    <location>
        <begin position="58"/>
        <end position="79"/>
    </location>
</feature>
<sequence length="300" mass="34056">MLPPSKSVLGPKPKNSTDRSYPHTAERDGAGSKDRDARLWAEKCWPVVTESLYIGRKEKRRERSDKMTDPRDVHYEEEETPIDEQLISAIKYNSVGTFNTVLERFDSPEAAVEYLNTHALAYRYQDRVVKKEAGNVAAHVAASLGQDKIIDELLGQDGFECDPRNSIGDTPLHCAVRWINKEGRVNKMGRSVWDDGLEMIKMMLRDGSDPRIRNKDGHRAEDLVNPENTQLKKVFADFEFEPPSDEEEEEEPASKKNGYDYADLVDGDVGDDDDVGSVYSGSDSEEEQEWQRRRAEKSGK</sequence>
<feature type="compositionally biased region" description="Basic and acidic residues" evidence="1">
    <location>
        <begin position="61"/>
        <end position="74"/>
    </location>
</feature>
<evidence type="ECO:0000313" key="2">
    <source>
        <dbReference type="EMBL" id="KAF7933557.1"/>
    </source>
</evidence>
<accession>A0ABQ7IT28</accession>
<gene>
    <name evidence="2" type="ORF">EAE98_003266</name>
</gene>
<dbReference type="Pfam" id="PF13637">
    <property type="entry name" value="Ank_4"/>
    <property type="match status" value="1"/>
</dbReference>
<organism evidence="2 3">
    <name type="scientific">Botrytis deweyae</name>
    <dbReference type="NCBI Taxonomy" id="2478750"/>
    <lineage>
        <taxon>Eukaryota</taxon>
        <taxon>Fungi</taxon>
        <taxon>Dikarya</taxon>
        <taxon>Ascomycota</taxon>
        <taxon>Pezizomycotina</taxon>
        <taxon>Leotiomycetes</taxon>
        <taxon>Helotiales</taxon>
        <taxon>Sclerotiniaceae</taxon>
        <taxon>Botrytis</taxon>
    </lineage>
</organism>
<keyword evidence="3" id="KW-1185">Reference proteome</keyword>
<evidence type="ECO:0000256" key="1">
    <source>
        <dbReference type="SAM" id="MobiDB-lite"/>
    </source>
</evidence>
<dbReference type="InterPro" id="IPR036770">
    <property type="entry name" value="Ankyrin_rpt-contain_sf"/>
</dbReference>